<protein>
    <submittedName>
        <fullName evidence="2">Uncharacterized protein</fullName>
    </submittedName>
</protein>
<evidence type="ECO:0000256" key="1">
    <source>
        <dbReference type="SAM" id="Phobius"/>
    </source>
</evidence>
<dbReference type="EMBL" id="BMZZ01000002">
    <property type="protein sequence ID" value="GFZ75146.1"/>
    <property type="molecule type" value="Genomic_DNA"/>
</dbReference>
<dbReference type="Proteomes" id="UP000677853">
    <property type="component" value="Unassembled WGS sequence"/>
</dbReference>
<name>A0ABQ1EIP6_9MOLU</name>
<keyword evidence="3" id="KW-1185">Reference proteome</keyword>
<keyword evidence="1" id="KW-0472">Membrane</keyword>
<sequence length="218" mass="25820">MNKIINKIIKWSCITVILALVLFLSIKEINHQWFNNDNKKEYMPFVLIDKVTKDNYEDIEKIKIINLGHSSFKQSTIHKIEVYYKNKDVAYDYMDDIMYRTLQDKLLEESKKIYKEHGEEVFENKKPKNHLMTNSQEYLTNGLSNTFGILSIFSSALWMFYIFNNFLSQKRADSKNNKTSSMKQKSKLTFQDVAGNQEPKEEMKELVDFLKILKNISL</sequence>
<dbReference type="RefSeq" id="WP_249402806.1">
    <property type="nucleotide sequence ID" value="NZ_BMZZ01000002.1"/>
</dbReference>
<comment type="caution">
    <text evidence="2">The sequence shown here is derived from an EMBL/GenBank/DDBJ whole genome shotgun (WGS) entry which is preliminary data.</text>
</comment>
<gene>
    <name evidence="2" type="ORF">HPP_1040</name>
</gene>
<feature type="transmembrane region" description="Helical" evidence="1">
    <location>
        <begin position="7"/>
        <end position="26"/>
    </location>
</feature>
<reference evidence="2 3" key="1">
    <citation type="journal article" date="2021" name="J. Gen. Plant Pathol.">
        <title>Enrichment of phytoplasma genome DNA through a methyl-CpG binding domain-mediated method for efficient genome sequencing.</title>
        <authorList>
            <person name="Nijo T."/>
            <person name="Iwabuchi N."/>
            <person name="Tokuda R."/>
            <person name="Suzuki T."/>
            <person name="Matsumoto O."/>
            <person name="Miyazaki A."/>
            <person name="Maejima K."/>
            <person name="Oshima K."/>
            <person name="Namba S."/>
            <person name="Yamaji Y."/>
        </authorList>
    </citation>
    <scope>NUCLEOTIDE SEQUENCE [LARGE SCALE GENOMIC DNA]</scope>
    <source>
        <strain evidence="2 3">HP</strain>
    </source>
</reference>
<proteinExistence type="predicted"/>
<accession>A0ABQ1EIP6</accession>
<evidence type="ECO:0000313" key="2">
    <source>
        <dbReference type="EMBL" id="GFZ75146.1"/>
    </source>
</evidence>
<organism evidence="2 3">
    <name type="scientific">Hydrangea phyllody phytoplasma</name>
    <dbReference type="NCBI Taxonomy" id="238673"/>
    <lineage>
        <taxon>Bacteria</taxon>
        <taxon>Bacillati</taxon>
        <taxon>Mycoplasmatota</taxon>
        <taxon>Mollicutes</taxon>
        <taxon>Acholeplasmatales</taxon>
        <taxon>Acholeplasmataceae</taxon>
        <taxon>Candidatus Phytoplasma</taxon>
        <taxon>16SrI (Aster yellows group)</taxon>
    </lineage>
</organism>
<evidence type="ECO:0000313" key="3">
    <source>
        <dbReference type="Proteomes" id="UP000677853"/>
    </source>
</evidence>
<feature type="transmembrane region" description="Helical" evidence="1">
    <location>
        <begin position="147"/>
        <end position="167"/>
    </location>
</feature>
<keyword evidence="1" id="KW-0812">Transmembrane</keyword>
<keyword evidence="1" id="KW-1133">Transmembrane helix</keyword>